<proteinExistence type="predicted"/>
<accession>E0NTI4</accession>
<dbReference type="PROSITE" id="PS51257">
    <property type="entry name" value="PROKAR_LIPOPROTEIN"/>
    <property type="match status" value="1"/>
</dbReference>
<evidence type="ECO:0000313" key="1">
    <source>
        <dbReference type="EMBL" id="EFM01367.1"/>
    </source>
</evidence>
<evidence type="ECO:0008006" key="3">
    <source>
        <dbReference type="Google" id="ProtNLM"/>
    </source>
</evidence>
<sequence length="537" mass="58838">MKRLSVIASIIGSIVLLLAGCSKENSFADKEMIDVEETGRILINTETYLPDQSFTRVGQTQTAETIDLGNNLIAEVSLEKDEEESGFTRAAMSEEHYTIFALNSSNVRVATMKGTIKDGAFKRDVGSPKMKLTPGTYTFVCINDAVTDNTTSLSVTNSSKNPMIGTTQQTISGTGHTITFTMKHQAARVHFGITSYTSASSGVKATVSSDGSQLNKNIYDLSGENITNTENGSVQSGEYTFPATPAATRSVYTLSYSATSDNYQYFLPNLEGKDLKLTFSAGTVYGESMAGKSIKLTKIGKLLRNGSYKLNIKLKNVLYLFADGTVGTFQEKAERQPIGVVITDKTPTQKGLAVALKAITGGNSWAKGPKKFEHHNSAPISSDFLTQWNDYNGYKWTWEKEGSADGTTIKANSSDFPAFYAAAHYQPGPSITGTNIGKWFLPSLGQIKLTVARLCRDVDVNAKTDWDPYLTYRQLDANFDKIFLQAGGQTLIDWIWTSSEHSIQEGHDCFIRENELELDESGYNKDIGIGVRPFVHF</sequence>
<dbReference type="BioCyc" id="PMAR862515-HMP:GMOO-1509-MONOMER"/>
<dbReference type="RefSeq" id="WP_006949622.1">
    <property type="nucleotide sequence ID" value="NZ_BAJI01000002.1"/>
</dbReference>
<evidence type="ECO:0000313" key="2">
    <source>
        <dbReference type="Proteomes" id="UP000004394"/>
    </source>
</evidence>
<reference evidence="1" key="1">
    <citation type="submission" date="2010-07" db="EMBL/GenBank/DDBJ databases">
        <authorList>
            <person name="Muzny D."/>
            <person name="Qin X."/>
            <person name="Deng J."/>
            <person name="Jiang H."/>
            <person name="Liu Y."/>
            <person name="Qu J."/>
            <person name="Song X.-Z."/>
            <person name="Zhang L."/>
            <person name="Thornton R."/>
            <person name="Coyle M."/>
            <person name="Francisco L."/>
            <person name="Jackson L."/>
            <person name="Javaid M."/>
            <person name="Korchina V."/>
            <person name="Kovar C."/>
            <person name="Mata R."/>
            <person name="Mathew T."/>
            <person name="Ngo R."/>
            <person name="Nguyen L."/>
            <person name="Nguyen N."/>
            <person name="Okwuonu G."/>
            <person name="Ongeri F."/>
            <person name="Pham C."/>
            <person name="Simmons D."/>
            <person name="Wilczek-Boney K."/>
            <person name="Hale W."/>
            <person name="Jakkamsetti A."/>
            <person name="Pham P."/>
            <person name="Ruth R."/>
            <person name="San Lucas F."/>
            <person name="Warren J."/>
            <person name="Zhang J."/>
            <person name="Zhao Z."/>
            <person name="Zhou C."/>
            <person name="Zhu D."/>
            <person name="Lee S."/>
            <person name="Bess C."/>
            <person name="Blankenburg K."/>
            <person name="Forbes L."/>
            <person name="Fu Q."/>
            <person name="Gubbala S."/>
            <person name="Hirani K."/>
            <person name="Jayaseelan J.C."/>
            <person name="Lara F."/>
            <person name="Munidasa M."/>
            <person name="Palculict T."/>
            <person name="Patil S."/>
            <person name="Pu L.-L."/>
            <person name="Saada N."/>
            <person name="Tang L."/>
            <person name="Weissenberger G."/>
            <person name="Zhu Y."/>
            <person name="Hemphill L."/>
            <person name="Shang Y."/>
            <person name="Youmans B."/>
            <person name="Ayvaz T."/>
            <person name="Ross M."/>
            <person name="Santibanez J."/>
            <person name="Aqrawi P."/>
            <person name="Gross S."/>
            <person name="Joshi V."/>
            <person name="Fowler G."/>
            <person name="Nazareth L."/>
            <person name="Reid J."/>
            <person name="Worley K."/>
            <person name="Petrosino J."/>
            <person name="Highlander S."/>
            <person name="Gibbs R."/>
        </authorList>
    </citation>
    <scope>NUCLEOTIDE SEQUENCE [LARGE SCALE GENOMIC DNA]</scope>
    <source>
        <strain evidence="1">DSM 16973</strain>
    </source>
</reference>
<dbReference type="OrthoDB" id="1082936at2"/>
<dbReference type="EMBL" id="AEEI01000050">
    <property type="protein sequence ID" value="EFM01367.1"/>
    <property type="molecule type" value="Genomic_DNA"/>
</dbReference>
<name>E0NTI4_9BACT</name>
<dbReference type="HOGENOM" id="CLU_028180_0_0_10"/>
<dbReference type="AlphaFoldDB" id="E0NTI4"/>
<keyword evidence="2" id="KW-1185">Reference proteome</keyword>
<protein>
    <recommendedName>
        <fullName evidence="3">Fibrobacter succinogene major paralogous domain protein</fullName>
    </recommendedName>
</protein>
<comment type="caution">
    <text evidence="1">The sequence shown here is derived from an EMBL/GenBank/DDBJ whole genome shotgun (WGS) entry which is preliminary data.</text>
</comment>
<organism evidence="1 2">
    <name type="scientific">Hoylesella marshii DSM 16973 = JCM 13450</name>
    <dbReference type="NCBI Taxonomy" id="862515"/>
    <lineage>
        <taxon>Bacteria</taxon>
        <taxon>Pseudomonadati</taxon>
        <taxon>Bacteroidota</taxon>
        <taxon>Bacteroidia</taxon>
        <taxon>Bacteroidales</taxon>
        <taxon>Prevotellaceae</taxon>
        <taxon>Hoylesella</taxon>
    </lineage>
</organism>
<gene>
    <name evidence="1" type="ORF">HMPREF0658_1486</name>
</gene>
<dbReference type="Proteomes" id="UP000004394">
    <property type="component" value="Unassembled WGS sequence"/>
</dbReference>